<comment type="caution">
    <text evidence="4">The sequence shown here is derived from an EMBL/GenBank/DDBJ whole genome shotgun (WGS) entry which is preliminary data.</text>
</comment>
<dbReference type="InterPro" id="IPR000873">
    <property type="entry name" value="AMP-dep_synth/lig_dom"/>
</dbReference>
<feature type="domain" description="Phospholipid/glycerol acyltransferase" evidence="3">
    <location>
        <begin position="33"/>
        <end position="143"/>
    </location>
</feature>
<protein>
    <submittedName>
        <fullName evidence="4">AMP-binding protein</fullName>
    </submittedName>
</protein>
<gene>
    <name evidence="4" type="ORF">IAD20_00810</name>
</gene>
<proteinExistence type="inferred from homology"/>
<dbReference type="GO" id="GO:0006631">
    <property type="term" value="P:fatty acid metabolic process"/>
    <property type="evidence" value="ECO:0007669"/>
    <property type="project" value="TreeGrafter"/>
</dbReference>
<dbReference type="CDD" id="cd07989">
    <property type="entry name" value="LPLAT_AGPAT-like"/>
    <property type="match status" value="1"/>
</dbReference>
<reference evidence="4" key="2">
    <citation type="journal article" date="2021" name="PeerJ">
        <title>Extensive microbial diversity within the chicken gut microbiome revealed by metagenomics and culture.</title>
        <authorList>
            <person name="Gilroy R."/>
            <person name="Ravi A."/>
            <person name="Getino M."/>
            <person name="Pursley I."/>
            <person name="Horton D.L."/>
            <person name="Alikhan N.F."/>
            <person name="Baker D."/>
            <person name="Gharbi K."/>
            <person name="Hall N."/>
            <person name="Watson M."/>
            <person name="Adriaenssens E.M."/>
            <person name="Foster-Nyarko E."/>
            <person name="Jarju S."/>
            <person name="Secka A."/>
            <person name="Antonio M."/>
            <person name="Oren A."/>
            <person name="Chaudhuri R.R."/>
            <person name="La Ragione R."/>
            <person name="Hildebrand F."/>
            <person name="Pallen M.J."/>
        </authorList>
    </citation>
    <scope>NUCLEOTIDE SEQUENCE</scope>
    <source>
        <strain evidence="4">ChiW3-316</strain>
    </source>
</reference>
<evidence type="ECO:0000313" key="5">
    <source>
        <dbReference type="Proteomes" id="UP000824107"/>
    </source>
</evidence>
<dbReference type="Pfam" id="PF01553">
    <property type="entry name" value="Acyltransferase"/>
    <property type="match status" value="1"/>
</dbReference>
<organism evidence="4 5">
    <name type="scientific">Candidatus Scatocola faecipullorum</name>
    <dbReference type="NCBI Taxonomy" id="2840917"/>
    <lineage>
        <taxon>Bacteria</taxon>
        <taxon>Pseudomonadati</taxon>
        <taxon>Pseudomonadota</taxon>
        <taxon>Alphaproteobacteria</taxon>
        <taxon>Rhodospirillales</taxon>
        <taxon>Rhodospirillaceae</taxon>
        <taxon>Rhodospirillaceae incertae sedis</taxon>
        <taxon>Candidatus Scatocola</taxon>
    </lineage>
</organism>
<dbReference type="GO" id="GO:0031956">
    <property type="term" value="F:medium-chain fatty acid-CoA ligase activity"/>
    <property type="evidence" value="ECO:0007669"/>
    <property type="project" value="TreeGrafter"/>
</dbReference>
<dbReference type="PANTHER" id="PTHR43201">
    <property type="entry name" value="ACYL-COA SYNTHETASE"/>
    <property type="match status" value="1"/>
</dbReference>
<dbReference type="InterPro" id="IPR042099">
    <property type="entry name" value="ANL_N_sf"/>
</dbReference>
<dbReference type="SUPFAM" id="SSF69593">
    <property type="entry name" value="Glycerol-3-phosphate (1)-acyltransferase"/>
    <property type="match status" value="1"/>
</dbReference>
<reference evidence="4" key="1">
    <citation type="submission" date="2020-10" db="EMBL/GenBank/DDBJ databases">
        <authorList>
            <person name="Gilroy R."/>
        </authorList>
    </citation>
    <scope>NUCLEOTIDE SEQUENCE</scope>
    <source>
        <strain evidence="4">ChiW3-316</strain>
    </source>
</reference>
<dbReference type="PANTHER" id="PTHR43201:SF5">
    <property type="entry name" value="MEDIUM-CHAIN ACYL-COA LIGASE ACSF2, MITOCHONDRIAL"/>
    <property type="match status" value="1"/>
</dbReference>
<dbReference type="Proteomes" id="UP000824107">
    <property type="component" value="Unassembled WGS sequence"/>
</dbReference>
<evidence type="ECO:0000313" key="4">
    <source>
        <dbReference type="EMBL" id="HIU52603.1"/>
    </source>
</evidence>
<evidence type="ECO:0000259" key="3">
    <source>
        <dbReference type="SMART" id="SM00563"/>
    </source>
</evidence>
<dbReference type="SMART" id="SM00563">
    <property type="entry name" value="PlsC"/>
    <property type="match status" value="1"/>
</dbReference>
<dbReference type="EMBL" id="DVNC01000009">
    <property type="protein sequence ID" value="HIU52603.1"/>
    <property type="molecule type" value="Genomic_DNA"/>
</dbReference>
<name>A0A9D1M2C2_9PROT</name>
<dbReference type="InterPro" id="IPR020845">
    <property type="entry name" value="AMP-binding_CS"/>
</dbReference>
<dbReference type="SUPFAM" id="SSF56801">
    <property type="entry name" value="Acetyl-CoA synthetase-like"/>
    <property type="match status" value="1"/>
</dbReference>
<dbReference type="PROSITE" id="PS00455">
    <property type="entry name" value="AMP_BINDING"/>
    <property type="match status" value="1"/>
</dbReference>
<evidence type="ECO:0000256" key="2">
    <source>
        <dbReference type="ARBA" id="ARBA00022598"/>
    </source>
</evidence>
<dbReference type="InterPro" id="IPR045851">
    <property type="entry name" value="AMP-bd_C_sf"/>
</dbReference>
<sequence>MQNFVRFCLRVFFRVFKTRCSIQFDEKKLPKKGVYVSNHVSFLDPVLLFAFLPGNPVFALNGHLYRRKWIRFLMKTADICLFNPIEPGDIKELIAKVDSGRLVMIFAEGRVTENGGLMKIYEAPGLVADKSKAPIIPIWISGPQYGYFSKTKGKLPHRPLPKMKITVGKPRSFKLKDELRRQRDHISNEVYMILREMCFEVSYNPNISLFAQLMKTAKVHSKKGFFKRPYFVEDIKREPNTYKDIIIKSFVIGKYFKRRTVPGEHVAMLLPNSIAALCTFFGLSAYDRVPVMLNFSVGARNMASMCKTAQVKKVITSLSFIKTAKMEAVVDVLKADGYEVVFLEKMAKEIGLWSKINAFLRYKIKRVPHRDGGNKKAVILFTSGSEGAPKAVVLSHANIISNIKQMSSIETINITDTVFNALPMFHSFGLTVGTLFPLLEGAKLFLYPSPLHYRVVAEIVYEIGATIMFGTDTFFRGYGKIAHPFDFHNIRFMFGGAEAVKPDTRNMWMERFGIRVLEAYGSTECSPVITANNRIFNRFGSIGKLLPALEYKINHVDGIEKGGELWIKGPNIMQGYIMPDNPGVLVPLEGGWYHTGDVVEIDEIGFVYIRDRIKRFAKIGGEMVSLNAVDEMVRKAYEGMGGEFDYGVVAVPHESKGEQIVLVTNNRHVEQDVLHSYIRNNGMSELFLPRIILFRDKLPVFATGKADNVTLKKEVLEELSAKNSVAA</sequence>
<accession>A0A9D1M2C2</accession>
<dbReference type="AlphaFoldDB" id="A0A9D1M2C2"/>
<evidence type="ECO:0000256" key="1">
    <source>
        <dbReference type="ARBA" id="ARBA00006432"/>
    </source>
</evidence>
<dbReference type="InterPro" id="IPR002123">
    <property type="entry name" value="Plipid/glycerol_acylTrfase"/>
</dbReference>
<dbReference type="Pfam" id="PF00501">
    <property type="entry name" value="AMP-binding"/>
    <property type="match status" value="1"/>
</dbReference>
<dbReference type="Gene3D" id="3.40.50.12780">
    <property type="entry name" value="N-terminal domain of ligase-like"/>
    <property type="match status" value="1"/>
</dbReference>
<dbReference type="GO" id="GO:0016746">
    <property type="term" value="F:acyltransferase activity"/>
    <property type="evidence" value="ECO:0007669"/>
    <property type="project" value="InterPro"/>
</dbReference>
<comment type="similarity">
    <text evidence="1">Belongs to the ATP-dependent AMP-binding enzyme family.</text>
</comment>
<keyword evidence="2" id="KW-0436">Ligase</keyword>
<dbReference type="Gene3D" id="3.30.300.30">
    <property type="match status" value="1"/>
</dbReference>